<dbReference type="SUPFAM" id="SSF63848">
    <property type="entry name" value="Cell-division inhibitor MinC, C-terminal domain"/>
    <property type="match status" value="1"/>
</dbReference>
<dbReference type="InterPro" id="IPR036145">
    <property type="entry name" value="MinC_C_sf"/>
</dbReference>
<evidence type="ECO:0000259" key="6">
    <source>
        <dbReference type="Pfam" id="PF03775"/>
    </source>
</evidence>
<comment type="function">
    <text evidence="5">Cell division inhibitor that blocks the formation of polar Z ring septums. Rapidly oscillates between the poles of the cell to destabilize FtsZ filaments that have formed before they mature into polar Z rings. Prevents FtsZ polymerization.</text>
</comment>
<keyword evidence="3 5" id="KW-0131">Cell cycle</keyword>
<keyword evidence="2 5" id="KW-0717">Septation</keyword>
<gene>
    <name evidence="5 7" type="primary">minC</name>
    <name evidence="7" type="ORF">PN492_12775</name>
</gene>
<comment type="caution">
    <text evidence="7">The sequence shown here is derived from an EMBL/GenBank/DDBJ whole genome shotgun (WGS) entry which is preliminary data.</text>
</comment>
<dbReference type="NCBIfam" id="NF001778">
    <property type="entry name" value="PRK00513.2-4"/>
    <property type="match status" value="1"/>
</dbReference>
<evidence type="ECO:0000256" key="5">
    <source>
        <dbReference type="HAMAP-Rule" id="MF_00267"/>
    </source>
</evidence>
<dbReference type="InterPro" id="IPR013033">
    <property type="entry name" value="MinC"/>
</dbReference>
<keyword evidence="1 5" id="KW-0132">Cell division</keyword>
<evidence type="ECO:0000256" key="2">
    <source>
        <dbReference type="ARBA" id="ARBA00023210"/>
    </source>
</evidence>
<dbReference type="InterPro" id="IPR005526">
    <property type="entry name" value="Septum_form_inhib_MinC_C"/>
</dbReference>
<comment type="subunit">
    <text evidence="4 5">Interacts with MinD and FtsZ.</text>
</comment>
<name>A0ABT5A794_9CYAN</name>
<protein>
    <recommendedName>
        <fullName evidence="5">Probable septum site-determining protein MinC</fullName>
    </recommendedName>
</protein>
<evidence type="ECO:0000256" key="3">
    <source>
        <dbReference type="ARBA" id="ARBA00023306"/>
    </source>
</evidence>
<sequence length="432" mass="47248">MNSDSAKHDAINSEVPNSESVVYKFDIEVNDSNSGEVNTGDVKSDIISSEVTNSGLVVYEVDIEVNNSNSGEVNTGDVKSDAINAEVPKLESHIVHKVDIEVNNSNSGEVNTDATDQVESSSMPSNVELNPVIAYFQDNSATENMDRSGSLSASHIPNLMAEGSILSDLTDEDSNYQLQKAEQNTQIQLKTQGERLLLILPTESQVPPSEFSWWEIWQQMKQRLNAGDRLRKPNTALHLVAKDRLLDNRQLQDLAETLNTYQIQLKSVATSRRQTAIAACTLGYSVEQIQLETSLTADFQTTPAPLADALYLQMTVRSGVEIRHGGTVIILGDINPSGIIIADGDILVWGRLRGVAHAGASGNRESLIMALQMEPTQLRIADAVARAPEKSPTNFLPEVAHMTTEGIRIVKAADFSRSQLNSRTRLITQNLI</sequence>
<dbReference type="Proteomes" id="UP001212123">
    <property type="component" value="Unassembled WGS sequence"/>
</dbReference>
<evidence type="ECO:0000256" key="1">
    <source>
        <dbReference type="ARBA" id="ARBA00022618"/>
    </source>
</evidence>
<comment type="similarity">
    <text evidence="5">Belongs to the MinC family.</text>
</comment>
<dbReference type="Pfam" id="PF03775">
    <property type="entry name" value="MinC_C"/>
    <property type="match status" value="1"/>
</dbReference>
<organism evidence="7 8">
    <name type="scientific">Dolichospermum circinale CS-537/01</name>
    <dbReference type="NCBI Taxonomy" id="3021739"/>
    <lineage>
        <taxon>Bacteria</taxon>
        <taxon>Bacillati</taxon>
        <taxon>Cyanobacteriota</taxon>
        <taxon>Cyanophyceae</taxon>
        <taxon>Nostocales</taxon>
        <taxon>Aphanizomenonaceae</taxon>
        <taxon>Dolichospermum</taxon>
        <taxon>Dolichospermum circinale</taxon>
    </lineage>
</organism>
<dbReference type="Gene3D" id="2.160.20.70">
    <property type="match status" value="1"/>
</dbReference>
<dbReference type="PANTHER" id="PTHR34108:SF1">
    <property type="entry name" value="SEPTUM SITE-DETERMINING PROTEIN MINC"/>
    <property type="match status" value="1"/>
</dbReference>
<reference evidence="7 8" key="1">
    <citation type="submission" date="2023-01" db="EMBL/GenBank/DDBJ databases">
        <title>Genomes from the Australian National Cyanobacteria Reference Collection.</title>
        <authorList>
            <person name="Willis A."/>
            <person name="Lee E.M.F."/>
        </authorList>
    </citation>
    <scope>NUCLEOTIDE SEQUENCE [LARGE SCALE GENOMIC DNA]</scope>
    <source>
        <strain evidence="7 8">CS-537/01</strain>
    </source>
</reference>
<evidence type="ECO:0000313" key="7">
    <source>
        <dbReference type="EMBL" id="MDB9487410.1"/>
    </source>
</evidence>
<keyword evidence="8" id="KW-1185">Reference proteome</keyword>
<evidence type="ECO:0000313" key="8">
    <source>
        <dbReference type="Proteomes" id="UP001212123"/>
    </source>
</evidence>
<dbReference type="PANTHER" id="PTHR34108">
    <property type="entry name" value="SEPTUM SITE-DETERMINING PROTEIN MINC"/>
    <property type="match status" value="1"/>
</dbReference>
<dbReference type="HAMAP" id="MF_00267">
    <property type="entry name" value="MinC"/>
    <property type="match status" value="1"/>
</dbReference>
<accession>A0ABT5A794</accession>
<evidence type="ECO:0000256" key="4">
    <source>
        <dbReference type="ARBA" id="ARBA00046874"/>
    </source>
</evidence>
<proteinExistence type="inferred from homology"/>
<feature type="domain" description="Septum formation inhibitor MinC C-terminal" evidence="6">
    <location>
        <begin position="313"/>
        <end position="408"/>
    </location>
</feature>
<dbReference type="EMBL" id="JAQMTU010000075">
    <property type="protein sequence ID" value="MDB9487410.1"/>
    <property type="molecule type" value="Genomic_DNA"/>
</dbReference>
<dbReference type="InterPro" id="IPR016098">
    <property type="entry name" value="CAP/MinC_C"/>
</dbReference>